<evidence type="ECO:0000313" key="2">
    <source>
        <dbReference type="Proteomes" id="UP001057998"/>
    </source>
</evidence>
<dbReference type="EMBL" id="CP101509">
    <property type="protein sequence ID" value="UTV29364.1"/>
    <property type="molecule type" value="Genomic_DNA"/>
</dbReference>
<gene>
    <name evidence="1" type="ORF">NNL38_20275</name>
</gene>
<protein>
    <submittedName>
        <fullName evidence="1">Uncharacterized protein</fullName>
    </submittedName>
</protein>
<name>A0ABY5GKW3_9GAMM</name>
<keyword evidence="2" id="KW-1185">Reference proteome</keyword>
<reference evidence="1" key="1">
    <citation type="submission" date="2022-07" db="EMBL/GenBank/DDBJ databases">
        <title>Genome sequencing of Photobacterium atrarenae GJH2-4.</title>
        <authorList>
            <person name="Park S.-J."/>
        </authorList>
    </citation>
    <scope>NUCLEOTIDE SEQUENCE</scope>
    <source>
        <strain evidence="1">GJH2-4</strain>
    </source>
</reference>
<dbReference type="RefSeq" id="WP_255390682.1">
    <property type="nucleotide sequence ID" value="NZ_CP101509.1"/>
</dbReference>
<accession>A0ABY5GKW3</accession>
<sequence length="70" mass="7881">MINRNGALADLSRLLFTPIPPMDELQPMILMANEYAAVKSLKNSNQPPRKLPEIIPFLKIKATFFANKAK</sequence>
<organism evidence="1 2">
    <name type="scientific">Photobacterium atrarenae</name>
    <dbReference type="NCBI Taxonomy" id="865757"/>
    <lineage>
        <taxon>Bacteria</taxon>
        <taxon>Pseudomonadati</taxon>
        <taxon>Pseudomonadota</taxon>
        <taxon>Gammaproteobacteria</taxon>
        <taxon>Vibrionales</taxon>
        <taxon>Vibrionaceae</taxon>
        <taxon>Photobacterium</taxon>
    </lineage>
</organism>
<evidence type="ECO:0000313" key="1">
    <source>
        <dbReference type="EMBL" id="UTV29364.1"/>
    </source>
</evidence>
<dbReference type="Proteomes" id="UP001057998">
    <property type="component" value="Chromosome 2"/>
</dbReference>
<proteinExistence type="predicted"/>